<sequence>MVKFKAELAFTYEFLNPVSINNKNNISESILED</sequence>
<proteinExistence type="predicted"/>
<organism evidence="1">
    <name type="scientific">Anguilla anguilla</name>
    <name type="common">European freshwater eel</name>
    <name type="synonym">Muraena anguilla</name>
    <dbReference type="NCBI Taxonomy" id="7936"/>
    <lineage>
        <taxon>Eukaryota</taxon>
        <taxon>Metazoa</taxon>
        <taxon>Chordata</taxon>
        <taxon>Craniata</taxon>
        <taxon>Vertebrata</taxon>
        <taxon>Euteleostomi</taxon>
        <taxon>Actinopterygii</taxon>
        <taxon>Neopterygii</taxon>
        <taxon>Teleostei</taxon>
        <taxon>Anguilliformes</taxon>
        <taxon>Anguillidae</taxon>
        <taxon>Anguilla</taxon>
    </lineage>
</organism>
<dbReference type="EMBL" id="GBXM01091231">
    <property type="protein sequence ID" value="JAH17346.1"/>
    <property type="molecule type" value="Transcribed_RNA"/>
</dbReference>
<dbReference type="AlphaFoldDB" id="A0A0E9QKD9"/>
<reference evidence="1" key="1">
    <citation type="submission" date="2014-11" db="EMBL/GenBank/DDBJ databases">
        <authorList>
            <person name="Amaro Gonzalez C."/>
        </authorList>
    </citation>
    <scope>NUCLEOTIDE SEQUENCE</scope>
</reference>
<accession>A0A0E9QKD9</accession>
<reference evidence="1" key="2">
    <citation type="journal article" date="2015" name="Fish Shellfish Immunol.">
        <title>Early steps in the European eel (Anguilla anguilla)-Vibrio vulnificus interaction in the gills: Role of the RtxA13 toxin.</title>
        <authorList>
            <person name="Callol A."/>
            <person name="Pajuelo D."/>
            <person name="Ebbesson L."/>
            <person name="Teles M."/>
            <person name="MacKenzie S."/>
            <person name="Amaro C."/>
        </authorList>
    </citation>
    <scope>NUCLEOTIDE SEQUENCE</scope>
</reference>
<name>A0A0E9QKD9_ANGAN</name>
<protein>
    <submittedName>
        <fullName evidence="1">Uncharacterized protein</fullName>
    </submittedName>
</protein>
<evidence type="ECO:0000313" key="1">
    <source>
        <dbReference type="EMBL" id="JAH17346.1"/>
    </source>
</evidence>